<name>A0AA38HHR5_9TREE</name>
<accession>A0AA38HHR5</accession>
<evidence type="ECO:0000256" key="4">
    <source>
        <dbReference type="ARBA" id="ARBA00022679"/>
    </source>
</evidence>
<dbReference type="Proteomes" id="UP001164286">
    <property type="component" value="Unassembled WGS sequence"/>
</dbReference>
<protein>
    <recommendedName>
        <fullName evidence="10">Hexosyltransferase</fullName>
        <ecNumber evidence="10">2.4.1.-</ecNumber>
    </recommendedName>
</protein>
<dbReference type="PANTHER" id="PTHR11214:SF351">
    <property type="entry name" value="BETA-1,3-GALACTOSYLTRANSFERASE PVG3"/>
    <property type="match status" value="1"/>
</dbReference>
<dbReference type="AlphaFoldDB" id="A0AA38HHR5"/>
<dbReference type="InterPro" id="IPR002659">
    <property type="entry name" value="Glyco_trans_31"/>
</dbReference>
<keyword evidence="12" id="KW-1185">Reference proteome</keyword>
<dbReference type="EMBL" id="JAKWFO010000001">
    <property type="protein sequence ID" value="KAI9639739.1"/>
    <property type="molecule type" value="Genomic_DNA"/>
</dbReference>
<evidence type="ECO:0000313" key="11">
    <source>
        <dbReference type="EMBL" id="KAI9639739.1"/>
    </source>
</evidence>
<comment type="caution">
    <text evidence="11">The sequence shown here is derived from an EMBL/GenBank/DDBJ whole genome shotgun (WGS) entry which is preliminary data.</text>
</comment>
<proteinExistence type="inferred from homology"/>
<keyword evidence="7" id="KW-1133">Transmembrane helix</keyword>
<comment type="subcellular location">
    <subcellularLocation>
        <location evidence="1 10">Golgi apparatus membrane</location>
        <topology evidence="1 10">Single-pass type II membrane protein</topology>
    </subcellularLocation>
</comment>
<keyword evidence="8 10" id="KW-0333">Golgi apparatus</keyword>
<evidence type="ECO:0000256" key="10">
    <source>
        <dbReference type="RuleBase" id="RU363063"/>
    </source>
</evidence>
<evidence type="ECO:0000256" key="5">
    <source>
        <dbReference type="ARBA" id="ARBA00022692"/>
    </source>
</evidence>
<keyword evidence="3 10" id="KW-0328">Glycosyltransferase</keyword>
<keyword evidence="4" id="KW-0808">Transferase</keyword>
<dbReference type="EC" id="2.4.1.-" evidence="10"/>
<dbReference type="Pfam" id="PF01762">
    <property type="entry name" value="Galactosyl_T"/>
    <property type="match status" value="1"/>
</dbReference>
<keyword evidence="5" id="KW-0812">Transmembrane</keyword>
<dbReference type="RefSeq" id="XP_052949516.1">
    <property type="nucleotide sequence ID" value="XM_053090928.1"/>
</dbReference>
<evidence type="ECO:0000256" key="1">
    <source>
        <dbReference type="ARBA" id="ARBA00004323"/>
    </source>
</evidence>
<dbReference type="PANTHER" id="PTHR11214">
    <property type="entry name" value="BETA-1,3-N-ACETYLGLUCOSAMINYLTRANSFERASE"/>
    <property type="match status" value="1"/>
</dbReference>
<evidence type="ECO:0000256" key="6">
    <source>
        <dbReference type="ARBA" id="ARBA00022968"/>
    </source>
</evidence>
<comment type="similarity">
    <text evidence="2 10">Belongs to the glycosyltransferase 31 family.</text>
</comment>
<gene>
    <name evidence="11" type="ORF">MKK02DRAFT_40064</name>
</gene>
<dbReference type="GO" id="GO:0000139">
    <property type="term" value="C:Golgi membrane"/>
    <property type="evidence" value="ECO:0007669"/>
    <property type="project" value="UniProtKB-SubCell"/>
</dbReference>
<evidence type="ECO:0000256" key="3">
    <source>
        <dbReference type="ARBA" id="ARBA00022676"/>
    </source>
</evidence>
<keyword evidence="9" id="KW-0472">Membrane</keyword>
<evidence type="ECO:0000256" key="7">
    <source>
        <dbReference type="ARBA" id="ARBA00022989"/>
    </source>
</evidence>
<evidence type="ECO:0000313" key="12">
    <source>
        <dbReference type="Proteomes" id="UP001164286"/>
    </source>
</evidence>
<evidence type="ECO:0000256" key="2">
    <source>
        <dbReference type="ARBA" id="ARBA00008661"/>
    </source>
</evidence>
<evidence type="ECO:0000256" key="9">
    <source>
        <dbReference type="ARBA" id="ARBA00023136"/>
    </source>
</evidence>
<organism evidence="11 12">
    <name type="scientific">Dioszegia hungarica</name>
    <dbReference type="NCBI Taxonomy" id="4972"/>
    <lineage>
        <taxon>Eukaryota</taxon>
        <taxon>Fungi</taxon>
        <taxon>Dikarya</taxon>
        <taxon>Basidiomycota</taxon>
        <taxon>Agaricomycotina</taxon>
        <taxon>Tremellomycetes</taxon>
        <taxon>Tremellales</taxon>
        <taxon>Bulleribasidiaceae</taxon>
        <taxon>Dioszegia</taxon>
    </lineage>
</organism>
<dbReference type="GO" id="GO:0016758">
    <property type="term" value="F:hexosyltransferase activity"/>
    <property type="evidence" value="ECO:0007669"/>
    <property type="project" value="InterPro"/>
</dbReference>
<reference evidence="11" key="1">
    <citation type="journal article" date="2022" name="G3 (Bethesda)">
        <title>High quality genome of the basidiomycete yeast Dioszegia hungarica PDD-24b-2 isolated from cloud water.</title>
        <authorList>
            <person name="Jarrige D."/>
            <person name="Haridas S."/>
            <person name="Bleykasten-Grosshans C."/>
            <person name="Joly M."/>
            <person name="Nadalig T."/>
            <person name="Sancelme M."/>
            <person name="Vuilleumier S."/>
            <person name="Grigoriev I.V."/>
            <person name="Amato P."/>
            <person name="Bringel F."/>
        </authorList>
    </citation>
    <scope>NUCLEOTIDE SEQUENCE</scope>
    <source>
        <strain evidence="11">PDD-24b-2</strain>
    </source>
</reference>
<sequence length="389" mass="44322">MPSLNTYEPIERLEPGHPAWPYAGHSIPSSDDLRHLPPVGIFIGILCQAKEAERRNTIRRSYHPSRWSEHQAALGAIVPKFFIGRPGSAAEDEAIAAEIETFGDIVVLPMRENMDRGKTFAFFEWTARNAKVPACNYTQHRDSDWTYHCSGEKPPDYVLKADMDTFLVLPEVERRLRHLPRTKLYWGHVGDFMVGAGYGLSFDMVQYISESPFARAHRSGYEDQLTADWVRAHPEADRVVWVSESCWMYNHPKSAKTWSHGFIFPDLLASLSDQRAASILPSWIPPKEAGRWSTTTPLDRSYTPVASNLTFEQDVESLIESTELSLLHPHNLDVPIPSSELTERINKAYAERESRAERMQGWEAGSTIWVHASKRNEWWEEAVAAFADE</sequence>
<keyword evidence="6" id="KW-0735">Signal-anchor</keyword>
<evidence type="ECO:0000256" key="8">
    <source>
        <dbReference type="ARBA" id="ARBA00023034"/>
    </source>
</evidence>
<dbReference type="GO" id="GO:0051072">
    <property type="term" value="P:4,6-pyruvylated galactose residue biosynthetic process"/>
    <property type="evidence" value="ECO:0007669"/>
    <property type="project" value="TreeGrafter"/>
</dbReference>
<dbReference type="GeneID" id="77730133"/>